<feature type="compositionally biased region" description="Acidic residues" evidence="1">
    <location>
        <begin position="141"/>
        <end position="150"/>
    </location>
</feature>
<feature type="compositionally biased region" description="Polar residues" evidence="1">
    <location>
        <begin position="171"/>
        <end position="192"/>
    </location>
</feature>
<dbReference type="EMBL" id="BMAO01002891">
    <property type="protein sequence ID" value="GFQ84101.1"/>
    <property type="molecule type" value="Genomic_DNA"/>
</dbReference>
<accession>A0A8X6FMN1</accession>
<feature type="compositionally biased region" description="Basic and acidic residues" evidence="1">
    <location>
        <begin position="62"/>
        <end position="80"/>
    </location>
</feature>
<dbReference type="Proteomes" id="UP000887116">
    <property type="component" value="Unassembled WGS sequence"/>
</dbReference>
<comment type="caution">
    <text evidence="2">The sequence shown here is derived from an EMBL/GenBank/DDBJ whole genome shotgun (WGS) entry which is preliminary data.</text>
</comment>
<evidence type="ECO:0000313" key="3">
    <source>
        <dbReference type="Proteomes" id="UP000887116"/>
    </source>
</evidence>
<protein>
    <submittedName>
        <fullName evidence="2">Uncharacterized protein</fullName>
    </submittedName>
</protein>
<evidence type="ECO:0000256" key="1">
    <source>
        <dbReference type="SAM" id="MobiDB-lite"/>
    </source>
</evidence>
<keyword evidence="3" id="KW-1185">Reference proteome</keyword>
<sequence>MYDKMMVTYLCDSVSKRCWLTENPDNYIKFIIPMALFGHNRIPIETKLDNISKLFSREKREIYNHSKTDSPRATRPERVTTKSPLGSNPDFLRRRKREAPSPPLYRIDDIQSESKMASDTEQFGRNSLWREKREDNHSNESEEMDQSTEETDTRAQRQQMKRSAPTEDEISSQTSDATDANYNSDESSTPESSEQKRTPQHEELYRAQLNDDDEDDNEVDPALFLSKVDPMYKVARSNSLNYRSLMDDDDVSGMYYGYGDHSHYSYPQSYYKGPSYFERRRKLKPPMYSQYAQMKPKYYQSPKKAMASPYHKNKYGNRGYKPPRPAKVGYGDSSYGELDNDLYYG</sequence>
<name>A0A8X6FMN1_TRICU</name>
<dbReference type="OrthoDB" id="6451969at2759"/>
<feature type="region of interest" description="Disordered" evidence="1">
    <location>
        <begin position="62"/>
        <end position="200"/>
    </location>
</feature>
<feature type="region of interest" description="Disordered" evidence="1">
    <location>
        <begin position="302"/>
        <end position="345"/>
    </location>
</feature>
<evidence type="ECO:0000313" key="2">
    <source>
        <dbReference type="EMBL" id="GFQ84101.1"/>
    </source>
</evidence>
<feature type="compositionally biased region" description="Basic and acidic residues" evidence="1">
    <location>
        <begin position="128"/>
        <end position="140"/>
    </location>
</feature>
<reference evidence="2" key="1">
    <citation type="submission" date="2020-07" db="EMBL/GenBank/DDBJ databases">
        <title>Multicomponent nature underlies the extraordinary mechanical properties of spider dragline silk.</title>
        <authorList>
            <person name="Kono N."/>
            <person name="Nakamura H."/>
            <person name="Mori M."/>
            <person name="Yoshida Y."/>
            <person name="Ohtoshi R."/>
            <person name="Malay A.D."/>
            <person name="Moran D.A.P."/>
            <person name="Tomita M."/>
            <person name="Numata K."/>
            <person name="Arakawa K."/>
        </authorList>
    </citation>
    <scope>NUCLEOTIDE SEQUENCE</scope>
</reference>
<gene>
    <name evidence="2" type="ORF">TNCT_160601</name>
</gene>
<organism evidence="2 3">
    <name type="scientific">Trichonephila clavata</name>
    <name type="common">Joro spider</name>
    <name type="synonym">Nephila clavata</name>
    <dbReference type="NCBI Taxonomy" id="2740835"/>
    <lineage>
        <taxon>Eukaryota</taxon>
        <taxon>Metazoa</taxon>
        <taxon>Ecdysozoa</taxon>
        <taxon>Arthropoda</taxon>
        <taxon>Chelicerata</taxon>
        <taxon>Arachnida</taxon>
        <taxon>Araneae</taxon>
        <taxon>Araneomorphae</taxon>
        <taxon>Entelegynae</taxon>
        <taxon>Araneoidea</taxon>
        <taxon>Nephilidae</taxon>
        <taxon>Trichonephila</taxon>
    </lineage>
</organism>
<dbReference type="AlphaFoldDB" id="A0A8X6FMN1"/>
<feature type="compositionally biased region" description="Polar residues" evidence="1">
    <location>
        <begin position="113"/>
        <end position="125"/>
    </location>
</feature>
<proteinExistence type="predicted"/>